<evidence type="ECO:0000313" key="1">
    <source>
        <dbReference type="EMBL" id="WSD12177.1"/>
    </source>
</evidence>
<sequence>MARRVPALESLGLPGLVGTLGELAAEAVAPLTHGPGEGADERPAELFLEHSPERQRTMLRHVYGQ</sequence>
<evidence type="ECO:0000313" key="2">
    <source>
        <dbReference type="Proteomes" id="UP001340816"/>
    </source>
</evidence>
<reference evidence="1 2" key="1">
    <citation type="submission" date="2022-10" db="EMBL/GenBank/DDBJ databases">
        <title>The complete genomes of actinobacterial strains from the NBC collection.</title>
        <authorList>
            <person name="Joergensen T.S."/>
            <person name="Alvarez Arevalo M."/>
            <person name="Sterndorff E.B."/>
            <person name="Faurdal D."/>
            <person name="Vuksanovic O."/>
            <person name="Mourched A.-S."/>
            <person name="Charusanti P."/>
            <person name="Shaw S."/>
            <person name="Blin K."/>
            <person name="Weber T."/>
        </authorList>
    </citation>
    <scope>NUCLEOTIDE SEQUENCE [LARGE SCALE GENOMIC DNA]</scope>
    <source>
        <strain evidence="1 2">NBC 01752</strain>
    </source>
</reference>
<name>A0ABZ1H0U9_STRPH</name>
<keyword evidence="2" id="KW-1185">Reference proteome</keyword>
<organism evidence="1 2">
    <name type="scientific">Streptomyces phaeochromogenes</name>
    <dbReference type="NCBI Taxonomy" id="1923"/>
    <lineage>
        <taxon>Bacteria</taxon>
        <taxon>Bacillati</taxon>
        <taxon>Actinomycetota</taxon>
        <taxon>Actinomycetes</taxon>
        <taxon>Kitasatosporales</taxon>
        <taxon>Streptomycetaceae</taxon>
        <taxon>Streptomyces</taxon>
        <taxon>Streptomyces phaeochromogenes group</taxon>
    </lineage>
</organism>
<accession>A0ABZ1H0U9</accession>
<gene>
    <name evidence="1" type="ORF">OHB35_02575</name>
</gene>
<dbReference type="EMBL" id="CP109135">
    <property type="protein sequence ID" value="WSD12177.1"/>
    <property type="molecule type" value="Genomic_DNA"/>
</dbReference>
<dbReference type="GeneID" id="93935014"/>
<proteinExistence type="predicted"/>
<dbReference type="Proteomes" id="UP001340816">
    <property type="component" value="Chromosome"/>
</dbReference>
<dbReference type="RefSeq" id="WP_326757671.1">
    <property type="nucleotide sequence ID" value="NZ_CP108382.1"/>
</dbReference>
<protein>
    <submittedName>
        <fullName evidence="1">Uncharacterized protein</fullName>
    </submittedName>
</protein>